<keyword evidence="5 8" id="KW-0238">DNA-binding</keyword>
<evidence type="ECO:0000259" key="10">
    <source>
        <dbReference type="PROSITE" id="PS51755"/>
    </source>
</evidence>
<keyword evidence="4" id="KW-0805">Transcription regulation</keyword>
<dbReference type="SMART" id="SM00448">
    <property type="entry name" value="REC"/>
    <property type="match status" value="1"/>
</dbReference>
<dbReference type="InterPro" id="IPR011006">
    <property type="entry name" value="CheY-like_superfamily"/>
</dbReference>
<dbReference type="Gene3D" id="3.40.50.2300">
    <property type="match status" value="1"/>
</dbReference>
<dbReference type="SMART" id="SM00862">
    <property type="entry name" value="Trans_reg_C"/>
    <property type="match status" value="1"/>
</dbReference>
<dbReference type="GO" id="GO:0005829">
    <property type="term" value="C:cytosol"/>
    <property type="evidence" value="ECO:0007669"/>
    <property type="project" value="TreeGrafter"/>
</dbReference>
<evidence type="ECO:0000256" key="3">
    <source>
        <dbReference type="ARBA" id="ARBA00023012"/>
    </source>
</evidence>
<proteinExistence type="predicted"/>
<dbReference type="PROSITE" id="PS50110">
    <property type="entry name" value="RESPONSE_REGULATORY"/>
    <property type="match status" value="1"/>
</dbReference>
<evidence type="ECO:0000256" key="2">
    <source>
        <dbReference type="ARBA" id="ARBA00022553"/>
    </source>
</evidence>
<dbReference type="GO" id="GO:0000156">
    <property type="term" value="F:phosphorelay response regulator activity"/>
    <property type="evidence" value="ECO:0007669"/>
    <property type="project" value="TreeGrafter"/>
</dbReference>
<dbReference type="EMBL" id="JABFCY010000007">
    <property type="protein sequence ID" value="NNU60986.1"/>
    <property type="molecule type" value="Genomic_DNA"/>
</dbReference>
<dbReference type="AlphaFoldDB" id="A0A849KV97"/>
<evidence type="ECO:0000313" key="11">
    <source>
        <dbReference type="EMBL" id="NNU60986.1"/>
    </source>
</evidence>
<accession>A0A849KV97</accession>
<feature type="domain" description="OmpR/PhoB-type" evidence="10">
    <location>
        <begin position="136"/>
        <end position="238"/>
    </location>
</feature>
<organism evidence="11 12">
    <name type="scientific">Ochrobactrum soli</name>
    <dbReference type="NCBI Taxonomy" id="2448455"/>
    <lineage>
        <taxon>Bacteria</taxon>
        <taxon>Pseudomonadati</taxon>
        <taxon>Pseudomonadota</taxon>
        <taxon>Alphaproteobacteria</taxon>
        <taxon>Hyphomicrobiales</taxon>
        <taxon>Brucellaceae</taxon>
        <taxon>Brucella/Ochrobactrum group</taxon>
        <taxon>Ochrobactrum</taxon>
    </lineage>
</organism>
<dbReference type="SUPFAM" id="SSF52172">
    <property type="entry name" value="CheY-like"/>
    <property type="match status" value="1"/>
</dbReference>
<sequence>MIREKLERDEVLGSPIVYLVDGDEKFREEILKGLSGMGVSGLGFASAAAFYRAYAAKRAEIIILDTGLTEESGLSIAAHLRATQSVGIIMVTAQGDIDARVEGFNAGADAYLVKPVDVRELSATVTALRNRLSRSGASLSHSAFGWLLVDGGWVLTNNRGQKLRLTSTERCLLDRLFVACGELVERKVLVEEALGQDVFEFNDAHLNTIVARLRKRAMRAGMDLPLHTIRGRGFFFAD</sequence>
<evidence type="ECO:0000313" key="12">
    <source>
        <dbReference type="Proteomes" id="UP000574931"/>
    </source>
</evidence>
<dbReference type="InterPro" id="IPR016032">
    <property type="entry name" value="Sig_transdc_resp-reg_C-effctor"/>
</dbReference>
<keyword evidence="6" id="KW-0804">Transcription</keyword>
<dbReference type="PROSITE" id="PS51755">
    <property type="entry name" value="OMPR_PHOB"/>
    <property type="match status" value="1"/>
</dbReference>
<evidence type="ECO:0000256" key="4">
    <source>
        <dbReference type="ARBA" id="ARBA00023015"/>
    </source>
</evidence>
<dbReference type="InterPro" id="IPR001867">
    <property type="entry name" value="OmpR/PhoB-type_DNA-bd"/>
</dbReference>
<dbReference type="Pfam" id="PF00072">
    <property type="entry name" value="Response_reg"/>
    <property type="match status" value="1"/>
</dbReference>
<keyword evidence="2 7" id="KW-0597">Phosphoprotein</keyword>
<dbReference type="GO" id="GO:0006355">
    <property type="term" value="P:regulation of DNA-templated transcription"/>
    <property type="evidence" value="ECO:0007669"/>
    <property type="project" value="InterPro"/>
</dbReference>
<keyword evidence="3" id="KW-0902">Two-component regulatory system</keyword>
<dbReference type="GO" id="GO:0032993">
    <property type="term" value="C:protein-DNA complex"/>
    <property type="evidence" value="ECO:0007669"/>
    <property type="project" value="TreeGrafter"/>
</dbReference>
<evidence type="ECO:0000256" key="1">
    <source>
        <dbReference type="ARBA" id="ARBA00015404"/>
    </source>
</evidence>
<dbReference type="InterPro" id="IPR036388">
    <property type="entry name" value="WH-like_DNA-bd_sf"/>
</dbReference>
<keyword evidence="12" id="KW-1185">Reference proteome</keyword>
<reference evidence="11 12" key="1">
    <citation type="submission" date="2020-05" db="EMBL/GenBank/DDBJ databases">
        <title>Draft Genome Sequence of Ochrobactrum soli Isolated from Stable Fly Gut.</title>
        <authorList>
            <person name="Pileggi M.T."/>
            <person name="Vazhakkala L.J."/>
            <person name="Wong C.N."/>
        </authorList>
    </citation>
    <scope>NUCLEOTIDE SEQUENCE [LARGE SCALE GENOMIC DNA]</scope>
    <source>
        <strain evidence="11 12">MTP-C0764</strain>
    </source>
</reference>
<dbReference type="RefSeq" id="WP_124916514.1">
    <property type="nucleotide sequence ID" value="NZ_JABFCY010000007.1"/>
</dbReference>
<feature type="modified residue" description="4-aspartylphosphate" evidence="7">
    <location>
        <position position="65"/>
    </location>
</feature>
<evidence type="ECO:0000259" key="9">
    <source>
        <dbReference type="PROSITE" id="PS50110"/>
    </source>
</evidence>
<evidence type="ECO:0000256" key="8">
    <source>
        <dbReference type="PROSITE-ProRule" id="PRU01091"/>
    </source>
</evidence>
<feature type="domain" description="Response regulatory" evidence="9">
    <location>
        <begin position="16"/>
        <end position="129"/>
    </location>
</feature>
<protein>
    <recommendedName>
        <fullName evidence="1">Flagellar transcriptional regulator FtcR</fullName>
    </recommendedName>
</protein>
<dbReference type="PANTHER" id="PTHR48111:SF1">
    <property type="entry name" value="TWO-COMPONENT RESPONSE REGULATOR ORR33"/>
    <property type="match status" value="1"/>
</dbReference>
<name>A0A849KV97_9HYPH</name>
<evidence type="ECO:0000256" key="7">
    <source>
        <dbReference type="PROSITE-ProRule" id="PRU00169"/>
    </source>
</evidence>
<dbReference type="InterPro" id="IPR039420">
    <property type="entry name" value="WalR-like"/>
</dbReference>
<dbReference type="PANTHER" id="PTHR48111">
    <property type="entry name" value="REGULATOR OF RPOS"/>
    <property type="match status" value="1"/>
</dbReference>
<feature type="DNA-binding region" description="OmpR/PhoB-type" evidence="8">
    <location>
        <begin position="136"/>
        <end position="238"/>
    </location>
</feature>
<evidence type="ECO:0000256" key="6">
    <source>
        <dbReference type="ARBA" id="ARBA00023163"/>
    </source>
</evidence>
<dbReference type="SUPFAM" id="SSF46894">
    <property type="entry name" value="C-terminal effector domain of the bipartite response regulators"/>
    <property type="match status" value="1"/>
</dbReference>
<evidence type="ECO:0000256" key="5">
    <source>
        <dbReference type="ARBA" id="ARBA00023125"/>
    </source>
</evidence>
<comment type="caution">
    <text evidence="11">The sequence shown here is derived from an EMBL/GenBank/DDBJ whole genome shotgun (WGS) entry which is preliminary data.</text>
</comment>
<dbReference type="Proteomes" id="UP000574931">
    <property type="component" value="Unassembled WGS sequence"/>
</dbReference>
<dbReference type="Pfam" id="PF00486">
    <property type="entry name" value="Trans_reg_C"/>
    <property type="match status" value="1"/>
</dbReference>
<dbReference type="GO" id="GO:0000976">
    <property type="term" value="F:transcription cis-regulatory region binding"/>
    <property type="evidence" value="ECO:0007669"/>
    <property type="project" value="TreeGrafter"/>
</dbReference>
<dbReference type="InterPro" id="IPR001789">
    <property type="entry name" value="Sig_transdc_resp-reg_receiver"/>
</dbReference>
<dbReference type="Gene3D" id="1.10.10.10">
    <property type="entry name" value="Winged helix-like DNA-binding domain superfamily/Winged helix DNA-binding domain"/>
    <property type="match status" value="1"/>
</dbReference>
<gene>
    <name evidence="11" type="ORF">HKX02_12055</name>
</gene>